<evidence type="ECO:0000313" key="3">
    <source>
        <dbReference type="Proteomes" id="UP000434957"/>
    </source>
</evidence>
<protein>
    <recommendedName>
        <fullName evidence="4">Peptidase A2 domain-containing protein</fullName>
    </recommendedName>
</protein>
<evidence type="ECO:0000256" key="1">
    <source>
        <dbReference type="SAM" id="MobiDB-lite"/>
    </source>
</evidence>
<dbReference type="CDD" id="cd00303">
    <property type="entry name" value="retropepsin_like"/>
    <property type="match status" value="1"/>
</dbReference>
<dbReference type="InterPro" id="IPR021109">
    <property type="entry name" value="Peptidase_aspartic_dom_sf"/>
</dbReference>
<feature type="non-terminal residue" evidence="2">
    <location>
        <position position="174"/>
    </location>
</feature>
<keyword evidence="3" id="KW-1185">Reference proteome</keyword>
<name>A0A6A4ALU9_9STRA</name>
<accession>A0A6A4ALU9</accession>
<dbReference type="Gene3D" id="2.40.70.10">
    <property type="entry name" value="Acid Proteases"/>
    <property type="match status" value="1"/>
</dbReference>
<feature type="non-terminal residue" evidence="2">
    <location>
        <position position="1"/>
    </location>
</feature>
<sequence length="174" mass="18868">CTLEAEKGSGGLLVVHASVPGYDHPWRILIDSGASKNFARRQTVAGNRGKYADSLRGSKGNGLVSVRLADGTVVEVPRVHIDLAVKFEDFDSTEPFLGLDMDKYDLILGMPWPEKHEPWIDWRGKAIGASRPPRSDRALVSHVPTSGSSWGARKGRQGASASNEFLGVVETDDD</sequence>
<dbReference type="EMBL" id="QXFT01013339">
    <property type="protein sequence ID" value="KAE9258659.1"/>
    <property type="molecule type" value="Genomic_DNA"/>
</dbReference>
<organism evidence="2 3">
    <name type="scientific">Phytophthora rubi</name>
    <dbReference type="NCBI Taxonomy" id="129364"/>
    <lineage>
        <taxon>Eukaryota</taxon>
        <taxon>Sar</taxon>
        <taxon>Stramenopiles</taxon>
        <taxon>Oomycota</taxon>
        <taxon>Peronosporomycetes</taxon>
        <taxon>Peronosporales</taxon>
        <taxon>Peronosporaceae</taxon>
        <taxon>Phytophthora</taxon>
    </lineage>
</organism>
<gene>
    <name evidence="2" type="ORF">PR003_g35118</name>
</gene>
<dbReference type="AlphaFoldDB" id="A0A6A4ALU9"/>
<comment type="caution">
    <text evidence="2">The sequence shown here is derived from an EMBL/GenBank/DDBJ whole genome shotgun (WGS) entry which is preliminary data.</text>
</comment>
<feature type="region of interest" description="Disordered" evidence="1">
    <location>
        <begin position="130"/>
        <end position="174"/>
    </location>
</feature>
<proteinExistence type="predicted"/>
<dbReference type="Pfam" id="PF08284">
    <property type="entry name" value="RVP_2"/>
    <property type="match status" value="1"/>
</dbReference>
<evidence type="ECO:0000313" key="2">
    <source>
        <dbReference type="EMBL" id="KAE9258659.1"/>
    </source>
</evidence>
<reference evidence="2 3" key="1">
    <citation type="submission" date="2018-08" db="EMBL/GenBank/DDBJ databases">
        <title>Genomic investigation of the strawberry pathogen Phytophthora fragariae indicates pathogenicity is determined by transcriptional variation in three key races.</title>
        <authorList>
            <person name="Adams T.M."/>
            <person name="Armitage A.D."/>
            <person name="Sobczyk M.K."/>
            <person name="Bates H.J."/>
            <person name="Dunwell J.M."/>
            <person name="Nellist C.F."/>
            <person name="Harrison R.J."/>
        </authorList>
    </citation>
    <scope>NUCLEOTIDE SEQUENCE [LARGE SCALE GENOMIC DNA]</scope>
    <source>
        <strain evidence="2 3">SCRP333</strain>
    </source>
</reference>
<evidence type="ECO:0008006" key="4">
    <source>
        <dbReference type="Google" id="ProtNLM"/>
    </source>
</evidence>
<dbReference type="Proteomes" id="UP000434957">
    <property type="component" value="Unassembled WGS sequence"/>
</dbReference>